<dbReference type="GO" id="GO:0004222">
    <property type="term" value="F:metalloendopeptidase activity"/>
    <property type="evidence" value="ECO:0007669"/>
    <property type="project" value="TreeGrafter"/>
</dbReference>
<dbReference type="FunFam" id="2.70.70.10:FF:000019">
    <property type="entry name" value="M23 family peptidase"/>
    <property type="match status" value="1"/>
</dbReference>
<proteinExistence type="predicted"/>
<dbReference type="InterPro" id="IPR050570">
    <property type="entry name" value="Cell_wall_metabolism_enzyme"/>
</dbReference>
<protein>
    <recommendedName>
        <fullName evidence="5">Peptidase M23 domain-containing protein</fullName>
    </recommendedName>
</protein>
<dbReference type="InterPro" id="IPR016047">
    <property type="entry name" value="M23ase_b-sheet_dom"/>
</dbReference>
<feature type="domain" description="Peptidase family M23 N-terminal" evidence="2">
    <location>
        <begin position="44"/>
        <end position="107"/>
    </location>
</feature>
<evidence type="ECO:0000313" key="4">
    <source>
        <dbReference type="Proteomes" id="UP000323671"/>
    </source>
</evidence>
<dbReference type="EMBL" id="CP022579">
    <property type="protein sequence ID" value="QEL65980.1"/>
    <property type="molecule type" value="Genomic_DNA"/>
</dbReference>
<dbReference type="PANTHER" id="PTHR21666">
    <property type="entry name" value="PEPTIDASE-RELATED"/>
    <property type="match status" value="1"/>
</dbReference>
<evidence type="ECO:0000259" key="1">
    <source>
        <dbReference type="Pfam" id="PF01551"/>
    </source>
</evidence>
<dbReference type="PANTHER" id="PTHR21666:SF285">
    <property type="entry name" value="M23 FAMILY METALLOPEPTIDASE"/>
    <property type="match status" value="1"/>
</dbReference>
<evidence type="ECO:0000313" key="3">
    <source>
        <dbReference type="EMBL" id="QEL65980.1"/>
    </source>
</evidence>
<evidence type="ECO:0000259" key="2">
    <source>
        <dbReference type="Pfam" id="PF18421"/>
    </source>
</evidence>
<sequence>MANGKKNPARVWDGACKLSGHHIPVALLAALASMPIHAAPRDLPVPGGVAVVPLEAPAHQAIAARLGDAPVAVVKEGGRWLALVGIPLETPPGPLPLTVETGGTTRFTTIEVRAKDYPVQRLTVRNQRHVTPLEEDLRRIAQEKQLTDQFKRQFSPAWPETTFTLPAEGHLSSRFGLRRIFNGEPRNPHAGLDIAVGTGAPIRAPAPGKVLDTGNYFFNGNTVFLDHGQGLITAYMHLSRIDVKAGDSVPRGAQLGAAGATGRVTGPHLHWAVFLNGTAVEPELFLKTP</sequence>
<dbReference type="Proteomes" id="UP000323671">
    <property type="component" value="Chromosome"/>
</dbReference>
<name>A0A5C1EAP4_9RHOO</name>
<dbReference type="CDD" id="cd12797">
    <property type="entry name" value="M23_peptidase"/>
    <property type="match status" value="1"/>
</dbReference>
<keyword evidence="4" id="KW-1185">Reference proteome</keyword>
<dbReference type="Pfam" id="PF01551">
    <property type="entry name" value="Peptidase_M23"/>
    <property type="match status" value="1"/>
</dbReference>
<dbReference type="InterPro" id="IPR011055">
    <property type="entry name" value="Dup_hybrid_motif"/>
</dbReference>
<organism evidence="3 4">
    <name type="scientific">Oryzomicrobium terrae</name>
    <dbReference type="NCBI Taxonomy" id="1735038"/>
    <lineage>
        <taxon>Bacteria</taxon>
        <taxon>Pseudomonadati</taxon>
        <taxon>Pseudomonadota</taxon>
        <taxon>Betaproteobacteria</taxon>
        <taxon>Rhodocyclales</taxon>
        <taxon>Rhodocyclaceae</taxon>
        <taxon>Oryzomicrobium</taxon>
    </lineage>
</organism>
<accession>A0A5C1EAP4</accession>
<feature type="domain" description="M23ase beta-sheet core" evidence="1">
    <location>
        <begin position="188"/>
        <end position="282"/>
    </location>
</feature>
<dbReference type="KEGG" id="otr:OTERR_25040"/>
<evidence type="ECO:0008006" key="5">
    <source>
        <dbReference type="Google" id="ProtNLM"/>
    </source>
</evidence>
<dbReference type="InterPro" id="IPR040487">
    <property type="entry name" value="Peptidase_M23_N"/>
</dbReference>
<dbReference type="AlphaFoldDB" id="A0A5C1EAP4"/>
<dbReference type="Gene3D" id="2.60.40.1590">
    <property type="entry name" value="Peptidoglycan hydrolase domains"/>
    <property type="match status" value="1"/>
</dbReference>
<dbReference type="Gene3D" id="2.70.70.10">
    <property type="entry name" value="Glucose Permease (Domain IIA)"/>
    <property type="match status" value="1"/>
</dbReference>
<reference evidence="3 4" key="1">
    <citation type="submission" date="2017-07" db="EMBL/GenBank/DDBJ databases">
        <title>Complete genome sequence of Oryzomicrobium terrae TPP412.</title>
        <authorList>
            <person name="Chiu L.-W."/>
            <person name="Lo K.-J."/>
            <person name="Tsai Y.-M."/>
            <person name="Lin S.-S."/>
            <person name="Kuo C.-H."/>
            <person name="Liu C.-T."/>
        </authorList>
    </citation>
    <scope>NUCLEOTIDE SEQUENCE [LARGE SCALE GENOMIC DNA]</scope>
    <source>
        <strain evidence="3 4">TPP412</strain>
    </source>
</reference>
<dbReference type="Pfam" id="PF18421">
    <property type="entry name" value="Peptidase_M23_N"/>
    <property type="match status" value="1"/>
</dbReference>
<dbReference type="SUPFAM" id="SSF51261">
    <property type="entry name" value="Duplicated hybrid motif"/>
    <property type="match status" value="1"/>
</dbReference>
<gene>
    <name evidence="3" type="ORF">OTERR_25040</name>
</gene>